<dbReference type="SUPFAM" id="SSF48403">
    <property type="entry name" value="Ankyrin repeat"/>
    <property type="match status" value="2"/>
</dbReference>
<dbReference type="PANTHER" id="PTHR24198:SF165">
    <property type="entry name" value="ANKYRIN REPEAT-CONTAINING PROTEIN-RELATED"/>
    <property type="match status" value="1"/>
</dbReference>
<accession>A0A378L453</accession>
<keyword evidence="2 3" id="KW-0040">ANK repeat</keyword>
<feature type="repeat" description="ANK" evidence="3">
    <location>
        <begin position="767"/>
        <end position="799"/>
    </location>
</feature>
<dbReference type="OrthoDB" id="5654444at2"/>
<dbReference type="Proteomes" id="UP000254230">
    <property type="component" value="Unassembled WGS sequence"/>
</dbReference>
<dbReference type="InterPro" id="IPR036770">
    <property type="entry name" value="Ankyrin_rpt-contain_sf"/>
</dbReference>
<gene>
    <name evidence="6" type="ORF">Lqua_2413</name>
    <name evidence="7" type="ORF">NCTC12376_02746</name>
</gene>
<dbReference type="RefSeq" id="WP_058474559.1">
    <property type="nucleotide sequence ID" value="NZ_CAAAIL010000001.1"/>
</dbReference>
<dbReference type="Pfam" id="PF12796">
    <property type="entry name" value="Ank_2"/>
    <property type="match status" value="2"/>
</dbReference>
<feature type="compositionally biased region" description="Basic and acidic residues" evidence="5">
    <location>
        <begin position="1556"/>
        <end position="1570"/>
    </location>
</feature>
<evidence type="ECO:0000256" key="1">
    <source>
        <dbReference type="ARBA" id="ARBA00022737"/>
    </source>
</evidence>
<dbReference type="PROSITE" id="PS50088">
    <property type="entry name" value="ANK_REPEAT"/>
    <property type="match status" value="1"/>
</dbReference>
<evidence type="ECO:0000256" key="3">
    <source>
        <dbReference type="PROSITE-ProRule" id="PRU00023"/>
    </source>
</evidence>
<evidence type="ECO:0000313" key="8">
    <source>
        <dbReference type="Proteomes" id="UP000054639"/>
    </source>
</evidence>
<dbReference type="InterPro" id="IPR002110">
    <property type="entry name" value="Ankyrin_rpt"/>
</dbReference>
<dbReference type="PROSITE" id="PS50297">
    <property type="entry name" value="ANK_REP_REGION"/>
    <property type="match status" value="1"/>
</dbReference>
<sequence length="1570" mass="180702">MGKEYQPQENLVPIDASKLHELSEDDTTEMIGALFQYFESAPSISLFQQVHTLISLISQKDNLFSKKESLSKNENNLQNESIKLEAAIAAIEHDENIAMSEKELNLLKKKLIEVSNKLKAIPKTSEELDKSEAQLLIQINSLQHQLRRDYPDQKDLIDEMIKRIAEPGQLNKEAIRSQMKAQNLPSVLNDIQLAVYYQLLPIAELFFSFEKIGKPEEHAFKLALQNNTLDQAMKFLADSAKHNQSSEYVLHDACLFSLPRFEHINTEAWLHIGQKMRRDFSHYKEQFLNKLWPQAEEIQKWLDERKKPKGQRLSPEELKVKINELNKIQREYKELDRHHGTLNDRDTKRYDILQAMIYQKQCELSELGAEFSKDIQIELLEAVRKRQFTEAKPEFKIFLKNGLNQSNFNKFLELDRTEAGKHIPEITIAGASIDESLAGYYLMKVNVQDDEQAARAACYGKLTHCCQSMSGEAGEPCTIHGLTSPYGGFYIVCKGDPDNPKPDDELVAQSWTWLGKSGSLVLDSIEIASKKDINTVIKFYRQLGYELVHQNRVPRVLTGATAGLTPYVSFELTKDYQNEYFIDYNGYCDSFTKKTLCEPDCLYYYYNQLKGVNESIEKNIEEQIVQALKPNQRYDTLIEMIHYDYTSELREKRKNELIKTRKSNVPEDQKNSLLNCIIKTAEKYDASHLIAEIQQDLNQIRSADFQTEEAYTALIEKIKTGKLSPNTLLGTYPYMTRPILIAANHSKLDDVKLLLSLGASTRFIDEDFNTPLILAVKNGNKDLARFLMDNGSAISHENRHHMSALVYALKTKQLDIADELIERGAVVDGTWDTDGLTPIMHLAKLGEDARVMKLLNLKVSVDDQDGKNKTPLMHAIEGKNLSIVQMIASRTSKKYLQKIDTDRRNALMLAASQNNIEIFNYLITNHTNVKELDSKSRDILFKACQMPTIEEVFQYLLSQGNTELIRNVQELLFLNNNQFKKIIENSHSLDIKEWIHLFESVDKQTIDKLSLFRGRSLMLEMYDILSNLPNDRTRTNSFAELFSLMQRKGYQITDNNKKKYHVLNKIIHSNNPELLNQFLNDTNLDLNLSDDKLTSPLFEVDIKSDAWKDLFEVLIQHKADINKPTNGKTLLSTVFADKEIEKADFLLKHGATIQQNEFNSIMLKDGKGKTALHYAAYNPEILKAIINSISDKRLLIDALMSKDNEGMSVCHYAVKNHECFQMVIDCFPNEEMLFNALMAKDDKGRSVPHFGFTDYDSLKIIMEQFPDDQWLKFFISPDTNSTNVETLINQLFSVYVFHNDAIDQIARYVLNKLFEMNLLDPINDSALYYAISTDFAQFSRLSWQIQINHYNRYETLNLVATNLYDFSPEELDKVMNMMQQAERNNWTEVQQRVRTIIDKTLGLAGVELSKTDIKHKLPIKKAIERFNPVKISMTERELMFIYEFVSDSFDILASAIPTWDEDEVTWVERTLKEDEEQIRKNLKSIGFNHESIQKITAQFSEGQSQITITLDEQMKQQVLSANSSEPKSTTPGSEPVSIKKQQLPMFFKPAQEIIDNEDKEKIEKGELPGL</sequence>
<dbReference type="STRING" id="45072.Lqua_2413"/>
<feature type="compositionally biased region" description="Polar residues" evidence="5">
    <location>
        <begin position="1518"/>
        <end position="1532"/>
    </location>
</feature>
<keyword evidence="4" id="KW-0175">Coiled coil</keyword>
<protein>
    <submittedName>
        <fullName evidence="7">Ankyrin repeat protein</fullName>
    </submittedName>
</protein>
<dbReference type="Proteomes" id="UP000054639">
    <property type="component" value="Unassembled WGS sequence"/>
</dbReference>
<feature type="region of interest" description="Disordered" evidence="5">
    <location>
        <begin position="1518"/>
        <end position="1543"/>
    </location>
</feature>
<feature type="coiled-coil region" evidence="4">
    <location>
        <begin position="60"/>
        <end position="117"/>
    </location>
</feature>
<evidence type="ECO:0000313" key="9">
    <source>
        <dbReference type="Proteomes" id="UP000254230"/>
    </source>
</evidence>
<feature type="coiled-coil region" evidence="4">
    <location>
        <begin position="318"/>
        <end position="345"/>
    </location>
</feature>
<dbReference type="EMBL" id="LNYR01000034">
    <property type="protein sequence ID" value="KTD46310.1"/>
    <property type="molecule type" value="Genomic_DNA"/>
</dbReference>
<proteinExistence type="predicted"/>
<evidence type="ECO:0000256" key="2">
    <source>
        <dbReference type="ARBA" id="ARBA00023043"/>
    </source>
</evidence>
<evidence type="ECO:0000313" key="7">
    <source>
        <dbReference type="EMBL" id="STY18920.1"/>
    </source>
</evidence>
<evidence type="ECO:0000256" key="4">
    <source>
        <dbReference type="SAM" id="Coils"/>
    </source>
</evidence>
<keyword evidence="1" id="KW-0677">Repeat</keyword>
<evidence type="ECO:0000256" key="5">
    <source>
        <dbReference type="SAM" id="MobiDB-lite"/>
    </source>
</evidence>
<evidence type="ECO:0000313" key="6">
    <source>
        <dbReference type="EMBL" id="KTD46310.1"/>
    </source>
</evidence>
<dbReference type="PANTHER" id="PTHR24198">
    <property type="entry name" value="ANKYRIN REPEAT AND PROTEIN KINASE DOMAIN-CONTAINING PROTEIN"/>
    <property type="match status" value="1"/>
</dbReference>
<feature type="region of interest" description="Disordered" evidence="5">
    <location>
        <begin position="1551"/>
        <end position="1570"/>
    </location>
</feature>
<reference evidence="6 8" key="1">
    <citation type="submission" date="2015-11" db="EMBL/GenBank/DDBJ databases">
        <title>Genomic analysis of 38 Legionella species identifies large and diverse effector repertoires.</title>
        <authorList>
            <person name="Burstein D."/>
            <person name="Amaro F."/>
            <person name="Zusman T."/>
            <person name="Lifshitz Z."/>
            <person name="Cohen O."/>
            <person name="Gilbert J.A."/>
            <person name="Pupko T."/>
            <person name="Shuman H.A."/>
            <person name="Segal G."/>
        </authorList>
    </citation>
    <scope>NUCLEOTIDE SEQUENCE [LARGE SCALE GENOMIC DNA]</scope>
    <source>
        <strain evidence="6 8">ATCC 49507</strain>
    </source>
</reference>
<dbReference type="Gene3D" id="1.25.40.20">
    <property type="entry name" value="Ankyrin repeat-containing domain"/>
    <property type="match status" value="2"/>
</dbReference>
<dbReference type="SMART" id="SM00248">
    <property type="entry name" value="ANK"/>
    <property type="match status" value="8"/>
</dbReference>
<keyword evidence="8" id="KW-1185">Reference proteome</keyword>
<reference evidence="7 9" key="2">
    <citation type="submission" date="2018-06" db="EMBL/GenBank/DDBJ databases">
        <authorList>
            <consortium name="Pathogen Informatics"/>
            <person name="Doyle S."/>
        </authorList>
    </citation>
    <scope>NUCLEOTIDE SEQUENCE [LARGE SCALE GENOMIC DNA]</scope>
    <source>
        <strain evidence="7 9">NCTC12376</strain>
    </source>
</reference>
<organism evidence="7 9">
    <name type="scientific">Legionella quateirensis</name>
    <dbReference type="NCBI Taxonomy" id="45072"/>
    <lineage>
        <taxon>Bacteria</taxon>
        <taxon>Pseudomonadati</taxon>
        <taxon>Pseudomonadota</taxon>
        <taxon>Gammaproteobacteria</taxon>
        <taxon>Legionellales</taxon>
        <taxon>Legionellaceae</taxon>
        <taxon>Legionella</taxon>
    </lineage>
</organism>
<name>A0A378L453_9GAMM</name>
<dbReference type="EMBL" id="UGOW01000001">
    <property type="protein sequence ID" value="STY18920.1"/>
    <property type="molecule type" value="Genomic_DNA"/>
</dbReference>